<proteinExistence type="predicted"/>
<dbReference type="STRING" id="104452.A0A0L7LS74"/>
<dbReference type="PANTHER" id="PTHR21435:SF1">
    <property type="entry name" value="MITOCHONDRIAL IMPORT INNER MEMBRANE TRANSLOCASE SUBUNIT TIM29"/>
    <property type="match status" value="1"/>
</dbReference>
<reference evidence="1 2" key="1">
    <citation type="journal article" date="2015" name="Genome Biol. Evol.">
        <title>The genome of winter moth (Operophtera brumata) provides a genomic perspective on sexual dimorphism and phenology.</title>
        <authorList>
            <person name="Derks M.F."/>
            <person name="Smit S."/>
            <person name="Salis L."/>
            <person name="Schijlen E."/>
            <person name="Bossers A."/>
            <person name="Mateman C."/>
            <person name="Pijl A.S."/>
            <person name="de Ridder D."/>
            <person name="Groenen M.A."/>
            <person name="Visser M.E."/>
            <person name="Megens H.J."/>
        </authorList>
    </citation>
    <scope>NUCLEOTIDE SEQUENCE [LARGE SCALE GENOMIC DNA]</scope>
    <source>
        <strain evidence="1">WM2013NL</strain>
        <tissue evidence="1">Head and thorax</tissue>
    </source>
</reference>
<accession>A0A0L7LS74</accession>
<dbReference type="Proteomes" id="UP000037510">
    <property type="component" value="Unassembled WGS sequence"/>
</dbReference>
<organism evidence="1 2">
    <name type="scientific">Operophtera brumata</name>
    <name type="common">Winter moth</name>
    <name type="synonym">Phalaena brumata</name>
    <dbReference type="NCBI Taxonomy" id="104452"/>
    <lineage>
        <taxon>Eukaryota</taxon>
        <taxon>Metazoa</taxon>
        <taxon>Ecdysozoa</taxon>
        <taxon>Arthropoda</taxon>
        <taxon>Hexapoda</taxon>
        <taxon>Insecta</taxon>
        <taxon>Pterygota</taxon>
        <taxon>Neoptera</taxon>
        <taxon>Endopterygota</taxon>
        <taxon>Lepidoptera</taxon>
        <taxon>Glossata</taxon>
        <taxon>Ditrysia</taxon>
        <taxon>Geometroidea</taxon>
        <taxon>Geometridae</taxon>
        <taxon>Larentiinae</taxon>
        <taxon>Operophtera</taxon>
    </lineage>
</organism>
<dbReference type="GO" id="GO:0042721">
    <property type="term" value="C:TIM22 mitochondrial import inner membrane insertion complex"/>
    <property type="evidence" value="ECO:0007669"/>
    <property type="project" value="InterPro"/>
</dbReference>
<dbReference type="OrthoDB" id="5970620at2759"/>
<protein>
    <recommendedName>
        <fullName evidence="3">Mitochondrial import inner membrane translocase subunit Tim29</fullName>
    </recommendedName>
</protein>
<dbReference type="EMBL" id="JTDY01000206">
    <property type="protein sequence ID" value="KOB78297.1"/>
    <property type="molecule type" value="Genomic_DNA"/>
</dbReference>
<gene>
    <name evidence="1" type="ORF">OBRU01_02722</name>
</gene>
<dbReference type="GO" id="GO:0045039">
    <property type="term" value="P:protein insertion into mitochondrial inner membrane"/>
    <property type="evidence" value="ECO:0007669"/>
    <property type="project" value="TreeGrafter"/>
</dbReference>
<evidence type="ECO:0000313" key="1">
    <source>
        <dbReference type="EMBL" id="KOB78297.1"/>
    </source>
</evidence>
<comment type="caution">
    <text evidence="1">The sequence shown here is derived from an EMBL/GenBank/DDBJ whole genome shotgun (WGS) entry which is preliminary data.</text>
</comment>
<keyword evidence="2" id="KW-1185">Reference proteome</keyword>
<dbReference type="Pfam" id="PF10171">
    <property type="entry name" value="Tim29"/>
    <property type="match status" value="1"/>
</dbReference>
<evidence type="ECO:0000313" key="2">
    <source>
        <dbReference type="Proteomes" id="UP000037510"/>
    </source>
</evidence>
<dbReference type="InterPro" id="IPR019322">
    <property type="entry name" value="TIMM29"/>
</dbReference>
<sequence length="188" mass="21849">MMQSLKKGSSVLNKLGGTVKFPEKFKGTLVEKWADYWKNLFIDYRQMLHDLRSDIQEEPLKALKWTTGAAVTYALVKNNPNEYDFKSELKKIENEVALVAEDCIRTESVEHLRFLETCYNEGVIHYQNLGILSVMYLTDLSNSCDLYKAHCSYMKPSLFSYPSRIVDIGVIGKWWSLYKKTTNYDVNF</sequence>
<name>A0A0L7LS74_OPEBR</name>
<dbReference type="PANTHER" id="PTHR21435">
    <property type="entry name" value="MITOCHONDRIAL IMPORT INNER MEMBRANE TRANSLOCASE SUBUNIT TIM29"/>
    <property type="match status" value="1"/>
</dbReference>
<evidence type="ECO:0008006" key="3">
    <source>
        <dbReference type="Google" id="ProtNLM"/>
    </source>
</evidence>
<dbReference type="AlphaFoldDB" id="A0A0L7LS74"/>